<comment type="similarity">
    <text evidence="2">Belongs to the MAPRE family.</text>
</comment>
<evidence type="ECO:0000256" key="8">
    <source>
        <dbReference type="ARBA" id="ARBA00023306"/>
    </source>
</evidence>
<dbReference type="Gene3D" id="1.20.5.1430">
    <property type="match status" value="1"/>
</dbReference>
<keyword evidence="8" id="KW-0131">Cell cycle</keyword>
<dbReference type="Pfam" id="PF03271">
    <property type="entry name" value="EB1"/>
    <property type="match status" value="1"/>
</dbReference>
<dbReference type="InParanoid" id="A0A024GNZ4"/>
<organism evidence="14 15">
    <name type="scientific">Albugo candida</name>
    <dbReference type="NCBI Taxonomy" id="65357"/>
    <lineage>
        <taxon>Eukaryota</taxon>
        <taxon>Sar</taxon>
        <taxon>Stramenopiles</taxon>
        <taxon>Oomycota</taxon>
        <taxon>Peronosporomycetes</taxon>
        <taxon>Albuginales</taxon>
        <taxon>Albuginaceae</taxon>
        <taxon>Albugo</taxon>
    </lineage>
</organism>
<keyword evidence="5 9" id="KW-0493">Microtubule</keyword>
<feature type="compositionally biased region" description="Low complexity" evidence="11">
    <location>
        <begin position="149"/>
        <end position="161"/>
    </location>
</feature>
<gene>
    <name evidence="14" type="ORF">BN9_093380</name>
</gene>
<evidence type="ECO:0000256" key="2">
    <source>
        <dbReference type="ARBA" id="ARBA00010729"/>
    </source>
</evidence>
<protein>
    <recommendedName>
        <fullName evidence="16">Calponin-homology (CH) domain-containing protein</fullName>
    </recommendedName>
</protein>
<dbReference type="Pfam" id="PF00307">
    <property type="entry name" value="CH"/>
    <property type="match status" value="1"/>
</dbReference>
<keyword evidence="7" id="KW-0206">Cytoskeleton</keyword>
<dbReference type="SUPFAM" id="SSF140612">
    <property type="entry name" value="EB1 dimerisation domain-like"/>
    <property type="match status" value="1"/>
</dbReference>
<evidence type="ECO:0000256" key="9">
    <source>
        <dbReference type="PROSITE-ProRule" id="PRU00576"/>
    </source>
</evidence>
<evidence type="ECO:0008006" key="16">
    <source>
        <dbReference type="Google" id="ProtNLM"/>
    </source>
</evidence>
<feature type="coiled-coil region" evidence="10">
    <location>
        <begin position="209"/>
        <end position="243"/>
    </location>
</feature>
<comment type="subcellular location">
    <subcellularLocation>
        <location evidence="1">Cytoplasm</location>
        <location evidence="1">Cytoskeleton</location>
    </subcellularLocation>
</comment>
<dbReference type="InterPro" id="IPR027328">
    <property type="entry name" value="MAPRE"/>
</dbReference>
<keyword evidence="15" id="KW-1185">Reference proteome</keyword>
<evidence type="ECO:0000259" key="13">
    <source>
        <dbReference type="PROSITE" id="PS51230"/>
    </source>
</evidence>
<keyword evidence="3" id="KW-0963">Cytoplasm</keyword>
<dbReference type="InterPro" id="IPR036133">
    <property type="entry name" value="EB1_C_sf"/>
</dbReference>
<dbReference type="InterPro" id="IPR004953">
    <property type="entry name" value="EB1_C"/>
</dbReference>
<dbReference type="FunFam" id="1.10.418.10:FF:000028">
    <property type="entry name" value="RP/EB family microtubule-associated protein"/>
    <property type="match status" value="1"/>
</dbReference>
<dbReference type="GO" id="GO:0051301">
    <property type="term" value="P:cell division"/>
    <property type="evidence" value="ECO:0007669"/>
    <property type="project" value="UniProtKB-KW"/>
</dbReference>
<evidence type="ECO:0000256" key="6">
    <source>
        <dbReference type="ARBA" id="ARBA00022776"/>
    </source>
</evidence>
<dbReference type="STRING" id="65357.A0A024GNZ4"/>
<evidence type="ECO:0000256" key="4">
    <source>
        <dbReference type="ARBA" id="ARBA00022618"/>
    </source>
</evidence>
<evidence type="ECO:0000256" key="1">
    <source>
        <dbReference type="ARBA" id="ARBA00004245"/>
    </source>
</evidence>
<feature type="region of interest" description="Disordered" evidence="11">
    <location>
        <begin position="135"/>
        <end position="193"/>
    </location>
</feature>
<dbReference type="InterPro" id="IPR001715">
    <property type="entry name" value="CH_dom"/>
</dbReference>
<dbReference type="GO" id="GO:0005874">
    <property type="term" value="C:microtubule"/>
    <property type="evidence" value="ECO:0007669"/>
    <property type="project" value="UniProtKB-KW"/>
</dbReference>
<feature type="domain" description="EB1 C-terminal" evidence="13">
    <location>
        <begin position="215"/>
        <end position="286"/>
    </location>
</feature>
<evidence type="ECO:0000256" key="10">
    <source>
        <dbReference type="SAM" id="Coils"/>
    </source>
</evidence>
<evidence type="ECO:0000259" key="12">
    <source>
        <dbReference type="PROSITE" id="PS50021"/>
    </source>
</evidence>
<evidence type="ECO:0000313" key="15">
    <source>
        <dbReference type="Proteomes" id="UP000053237"/>
    </source>
</evidence>
<dbReference type="Gene3D" id="1.10.418.10">
    <property type="entry name" value="Calponin-like domain"/>
    <property type="match status" value="1"/>
</dbReference>
<evidence type="ECO:0000256" key="7">
    <source>
        <dbReference type="ARBA" id="ARBA00023212"/>
    </source>
</evidence>
<dbReference type="GO" id="GO:0008017">
    <property type="term" value="F:microtubule binding"/>
    <property type="evidence" value="ECO:0007669"/>
    <property type="project" value="InterPro"/>
</dbReference>
<evidence type="ECO:0000256" key="3">
    <source>
        <dbReference type="ARBA" id="ARBA00022490"/>
    </source>
</evidence>
<dbReference type="EMBL" id="CAIX01000212">
    <property type="protein sequence ID" value="CCI48265.1"/>
    <property type="molecule type" value="Genomic_DNA"/>
</dbReference>
<dbReference type="PROSITE" id="PS51230">
    <property type="entry name" value="EB1_C"/>
    <property type="match status" value="1"/>
</dbReference>
<dbReference type="AlphaFoldDB" id="A0A024GNZ4"/>
<keyword evidence="4" id="KW-0132">Cell division</keyword>
<keyword evidence="6" id="KW-0498">Mitosis</keyword>
<name>A0A024GNZ4_9STRA</name>
<dbReference type="SUPFAM" id="SSF47576">
    <property type="entry name" value="Calponin-homology domain, CH-domain"/>
    <property type="match status" value="1"/>
</dbReference>
<accession>A0A024GNZ4</accession>
<sequence>MSSADQSIGMMDGAYFVGRKEILDWINQTCHTNLTKVEQTCTGAIACQILDSLYPGKVPMSKVDWSANKDYEYIQNYKVLQKCFTNLKIDKYVDVDRLIRGKYQDNLEFMQWFKKFYELNATGLSYDPVAQREKGKGGVQFSNKHRGGTSSMAPSPASTTSHDLRRRNTGSCNIARNNLPSRTRTNRPPGAPVMMESQNVVTMANTASLAEKEKQLTEIKAANELLTDENGELRAAVTGLETERDFYFGKLRDIEILLQNIEDGEQNPLVQDLFKLLYATEDGVTPMDECTDVNLQLASPAEQ</sequence>
<dbReference type="PROSITE" id="PS50021">
    <property type="entry name" value="CH"/>
    <property type="match status" value="1"/>
</dbReference>
<feature type="domain" description="Calponin-homology (CH)" evidence="12">
    <location>
        <begin position="16"/>
        <end position="118"/>
    </location>
</feature>
<dbReference type="Proteomes" id="UP000053237">
    <property type="component" value="Unassembled WGS sequence"/>
</dbReference>
<proteinExistence type="inferred from homology"/>
<dbReference type="PANTHER" id="PTHR10623">
    <property type="entry name" value="MICROTUBULE-ASSOCIATED PROTEIN RP/EB FAMILY MEMBER"/>
    <property type="match status" value="1"/>
</dbReference>
<keyword evidence="10" id="KW-0175">Coiled coil</keyword>
<reference evidence="14 15" key="1">
    <citation type="submission" date="2012-05" db="EMBL/GenBank/DDBJ databases">
        <title>Recombination and specialization in a pathogen metapopulation.</title>
        <authorList>
            <person name="Gardiner A."/>
            <person name="Kemen E."/>
            <person name="Schultz-Larsen T."/>
            <person name="MacLean D."/>
            <person name="Van Oosterhout C."/>
            <person name="Jones J.D.G."/>
        </authorList>
    </citation>
    <scope>NUCLEOTIDE SEQUENCE [LARGE SCALE GENOMIC DNA]</scope>
    <source>
        <strain evidence="14 15">Ac Nc2</strain>
    </source>
</reference>
<dbReference type="InterPro" id="IPR036872">
    <property type="entry name" value="CH_dom_sf"/>
</dbReference>
<evidence type="ECO:0000313" key="14">
    <source>
        <dbReference type="EMBL" id="CCI48265.1"/>
    </source>
</evidence>
<feature type="compositionally biased region" description="Polar residues" evidence="11">
    <location>
        <begin position="169"/>
        <end position="183"/>
    </location>
</feature>
<evidence type="ECO:0000256" key="5">
    <source>
        <dbReference type="ARBA" id="ARBA00022701"/>
    </source>
</evidence>
<dbReference type="OrthoDB" id="2119228at2759"/>
<evidence type="ECO:0000256" key="11">
    <source>
        <dbReference type="SAM" id="MobiDB-lite"/>
    </source>
</evidence>
<comment type="caution">
    <text evidence="14">The sequence shown here is derived from an EMBL/GenBank/DDBJ whole genome shotgun (WGS) entry which is preliminary data.</text>
</comment>